<dbReference type="EMBL" id="ARZA01000203">
    <property type="protein sequence ID" value="EOD00138.1"/>
    <property type="molecule type" value="Genomic_DNA"/>
</dbReference>
<protein>
    <recommendedName>
        <fullName evidence="3">High-affinity heme uptake system protein IsdE</fullName>
    </recommendedName>
    <alternativeName>
        <fullName evidence="14">Iron-regulated surface determinant protein E</fullName>
    </alternativeName>
    <alternativeName>
        <fullName evidence="13">Staphylococcal iron-regulated protein F</fullName>
    </alternativeName>
</protein>
<dbReference type="InterPro" id="IPR019957">
    <property type="entry name" value="ABC_transptr_haem-bd_IsdE"/>
</dbReference>
<dbReference type="Pfam" id="PF01497">
    <property type="entry name" value="Peripla_BP_2"/>
    <property type="match status" value="1"/>
</dbReference>
<keyword evidence="12" id="KW-0449">Lipoprotein</keyword>
<dbReference type="InterPro" id="IPR050902">
    <property type="entry name" value="ABC_Transporter_SBP"/>
</dbReference>
<evidence type="ECO:0000256" key="8">
    <source>
        <dbReference type="ARBA" id="ARBA00022729"/>
    </source>
</evidence>
<dbReference type="Proteomes" id="UP000013378">
    <property type="component" value="Unassembled WGS sequence"/>
</dbReference>
<dbReference type="GO" id="GO:0020037">
    <property type="term" value="F:heme binding"/>
    <property type="evidence" value="ECO:0007669"/>
    <property type="project" value="InterPro"/>
</dbReference>
<evidence type="ECO:0000256" key="14">
    <source>
        <dbReference type="ARBA" id="ARBA00031463"/>
    </source>
</evidence>
<keyword evidence="5" id="KW-1003">Cell membrane</keyword>
<dbReference type="PANTHER" id="PTHR30535:SF36">
    <property type="entry name" value="HIGH-AFFINITY HEME UPTAKE SYSTEM PROTEIN ISDE"/>
    <property type="match status" value="1"/>
</dbReference>
<evidence type="ECO:0000256" key="10">
    <source>
        <dbReference type="ARBA" id="ARBA00023136"/>
    </source>
</evidence>
<dbReference type="GO" id="GO:0016020">
    <property type="term" value="C:membrane"/>
    <property type="evidence" value="ECO:0007669"/>
    <property type="project" value="InterPro"/>
</dbReference>
<name>R1ASK5_9FIRM</name>
<dbReference type="NCBIfam" id="TIGR03659">
    <property type="entry name" value="IsdE"/>
    <property type="match status" value="1"/>
</dbReference>
<evidence type="ECO:0000256" key="3">
    <source>
        <dbReference type="ARBA" id="ARBA00015862"/>
    </source>
</evidence>
<accession>R1ASK5</accession>
<dbReference type="AlphaFoldDB" id="R1ASK5"/>
<dbReference type="PROSITE" id="PS50983">
    <property type="entry name" value="FE_B12_PBP"/>
    <property type="match status" value="1"/>
</dbReference>
<evidence type="ECO:0000256" key="15">
    <source>
        <dbReference type="SAM" id="SignalP"/>
    </source>
</evidence>
<keyword evidence="9" id="KW-0408">Iron</keyword>
<evidence type="ECO:0000256" key="4">
    <source>
        <dbReference type="ARBA" id="ARBA00022448"/>
    </source>
</evidence>
<evidence type="ECO:0000256" key="9">
    <source>
        <dbReference type="ARBA" id="ARBA00023004"/>
    </source>
</evidence>
<comment type="cofactor">
    <cofactor evidence="1">
        <name>heme b</name>
        <dbReference type="ChEBI" id="CHEBI:60344"/>
    </cofactor>
</comment>
<keyword evidence="11" id="KW-0564">Palmitate</keyword>
<evidence type="ECO:0000256" key="5">
    <source>
        <dbReference type="ARBA" id="ARBA00022475"/>
    </source>
</evidence>
<evidence type="ECO:0000259" key="16">
    <source>
        <dbReference type="PROSITE" id="PS50983"/>
    </source>
</evidence>
<keyword evidence="18" id="KW-1185">Reference proteome</keyword>
<keyword evidence="8 15" id="KW-0732">Signal</keyword>
<dbReference type="PANTHER" id="PTHR30535">
    <property type="entry name" value="VITAMIN B12-BINDING PROTEIN"/>
    <property type="match status" value="1"/>
</dbReference>
<keyword evidence="7" id="KW-0479">Metal-binding</keyword>
<evidence type="ECO:0000313" key="17">
    <source>
        <dbReference type="EMBL" id="EOD00138.1"/>
    </source>
</evidence>
<keyword evidence="6" id="KW-0349">Heme</keyword>
<dbReference type="PROSITE" id="PS51257">
    <property type="entry name" value="PROKAR_LIPOPROTEIN"/>
    <property type="match status" value="1"/>
</dbReference>
<organism evidence="17 18">
    <name type="scientific">Caldisalinibacter kiritimatiensis</name>
    <dbReference type="NCBI Taxonomy" id="1304284"/>
    <lineage>
        <taxon>Bacteria</taxon>
        <taxon>Bacillati</taxon>
        <taxon>Bacillota</taxon>
        <taxon>Tissierellia</taxon>
        <taxon>Tissierellales</taxon>
        <taxon>Thermohalobacteraceae</taxon>
        <taxon>Caldisalinibacter</taxon>
    </lineage>
</organism>
<keyword evidence="10" id="KW-0472">Membrane</keyword>
<evidence type="ECO:0000256" key="13">
    <source>
        <dbReference type="ARBA" id="ARBA00031148"/>
    </source>
</evidence>
<proteinExistence type="inferred from homology"/>
<sequence length="304" mass="33959">MKKKLALFLCLTLVLVGVVGCSASQVSGKIENKENQETSKNYPERTVAGTVAVVEMLDLLDVEMVGVPNSRYKLPESCNKAKRIGKPMTPDIEIIKSLNPDIFVSVSSLQPRLEKELKDSKIKSLFITNNSYDDMLDSIKILGDTFGKQKEAKEFIDEVNFKVEGILKETKDMQKPKVMILFGTPKSIMLATDKSFVGSLVNELGGINTTQLMGSFKEAYVPISMENALKTQPDIILRLTHASPEDSKKMFEKEFSNNPIWMNFKAVKNGNVYDLDNNYFGVSGNIRLVGAIERLGKILYQLDQ</sequence>
<dbReference type="InterPro" id="IPR002491">
    <property type="entry name" value="ABC_transptr_periplasmic_BD"/>
</dbReference>
<dbReference type="RefSeq" id="WP_006314483.1">
    <property type="nucleotide sequence ID" value="NZ_ARZA01000203.1"/>
</dbReference>
<feature type="domain" description="Fe/B12 periplasmic-binding" evidence="16">
    <location>
        <begin position="45"/>
        <end position="303"/>
    </location>
</feature>
<evidence type="ECO:0000256" key="1">
    <source>
        <dbReference type="ARBA" id="ARBA00001970"/>
    </source>
</evidence>
<keyword evidence="4" id="KW-0813">Transport</keyword>
<dbReference type="eggNOG" id="COG0614">
    <property type="taxonomic scope" value="Bacteria"/>
</dbReference>
<dbReference type="Gene3D" id="3.40.50.1980">
    <property type="entry name" value="Nitrogenase molybdenum iron protein domain"/>
    <property type="match status" value="2"/>
</dbReference>
<dbReference type="GO" id="GO:0046872">
    <property type="term" value="F:metal ion binding"/>
    <property type="evidence" value="ECO:0007669"/>
    <property type="project" value="UniProtKB-KW"/>
</dbReference>
<evidence type="ECO:0000256" key="11">
    <source>
        <dbReference type="ARBA" id="ARBA00023139"/>
    </source>
</evidence>
<evidence type="ECO:0000256" key="6">
    <source>
        <dbReference type="ARBA" id="ARBA00022617"/>
    </source>
</evidence>
<feature type="signal peptide" evidence="15">
    <location>
        <begin position="1"/>
        <end position="23"/>
    </location>
</feature>
<dbReference type="GO" id="GO:0071281">
    <property type="term" value="P:cellular response to iron ion"/>
    <property type="evidence" value="ECO:0007669"/>
    <property type="project" value="TreeGrafter"/>
</dbReference>
<dbReference type="STRING" id="1304284.L21TH_1789"/>
<evidence type="ECO:0000256" key="12">
    <source>
        <dbReference type="ARBA" id="ARBA00023288"/>
    </source>
</evidence>
<dbReference type="OrthoDB" id="66025at2"/>
<evidence type="ECO:0000256" key="7">
    <source>
        <dbReference type="ARBA" id="ARBA00022723"/>
    </source>
</evidence>
<feature type="chain" id="PRO_5038674276" description="High-affinity heme uptake system protein IsdE" evidence="15">
    <location>
        <begin position="24"/>
        <end position="304"/>
    </location>
</feature>
<gene>
    <name evidence="17" type="ORF">L21TH_1789</name>
</gene>
<evidence type="ECO:0000256" key="2">
    <source>
        <dbReference type="ARBA" id="ARBA00008814"/>
    </source>
</evidence>
<evidence type="ECO:0000313" key="18">
    <source>
        <dbReference type="Proteomes" id="UP000013378"/>
    </source>
</evidence>
<dbReference type="GO" id="GO:0015886">
    <property type="term" value="P:heme transport"/>
    <property type="evidence" value="ECO:0007669"/>
    <property type="project" value="InterPro"/>
</dbReference>
<dbReference type="SUPFAM" id="SSF53807">
    <property type="entry name" value="Helical backbone' metal receptor"/>
    <property type="match status" value="1"/>
</dbReference>
<comment type="similarity">
    <text evidence="2">Belongs to the bacterial solute-binding protein 8 family.</text>
</comment>
<comment type="caution">
    <text evidence="17">The sequence shown here is derived from an EMBL/GenBank/DDBJ whole genome shotgun (WGS) entry which is preliminary data.</text>
</comment>
<reference evidence="17 18" key="1">
    <citation type="journal article" date="2015" name="Geomicrobiol. J.">
        <title>Caldisalinibacter kiritimatiensis gen. nov., sp. nov., a moderately thermohalophilic thiosulfate-reducing bacterium from a hypersaline microbial mat.</title>
        <authorList>
            <person name="Ben Hania W."/>
            <person name="Joseph M."/>
            <person name="Fiebig A."/>
            <person name="Bunk B."/>
            <person name="Klenk H.-P."/>
            <person name="Fardeau M.-L."/>
            <person name="Spring S."/>
        </authorList>
    </citation>
    <scope>NUCLEOTIDE SEQUENCE [LARGE SCALE GENOMIC DNA]</scope>
    <source>
        <strain evidence="17 18">L21-TH-D2</strain>
    </source>
</reference>